<evidence type="ECO:0000256" key="1">
    <source>
        <dbReference type="SAM" id="SignalP"/>
    </source>
</evidence>
<dbReference type="SUPFAM" id="SSF159594">
    <property type="entry name" value="XCC0632-like"/>
    <property type="match status" value="1"/>
</dbReference>
<dbReference type="Pfam" id="PF03886">
    <property type="entry name" value="ABC_trans_aux"/>
    <property type="match status" value="1"/>
</dbReference>
<feature type="signal peptide" evidence="1">
    <location>
        <begin position="1"/>
        <end position="22"/>
    </location>
</feature>
<name>A0A940MSD3_9RHOB</name>
<feature type="domain" description="ABC-type transport auxiliary lipoprotein component" evidence="2">
    <location>
        <begin position="40"/>
        <end position="189"/>
    </location>
</feature>
<evidence type="ECO:0000313" key="4">
    <source>
        <dbReference type="Proteomes" id="UP000675940"/>
    </source>
</evidence>
<gene>
    <name evidence="3" type="ORF">J5474_18795</name>
</gene>
<keyword evidence="1" id="KW-0732">Signal</keyword>
<accession>A0A940MSD3</accession>
<evidence type="ECO:0000313" key="3">
    <source>
        <dbReference type="EMBL" id="MBP0484524.1"/>
    </source>
</evidence>
<keyword evidence="4" id="KW-1185">Reference proteome</keyword>
<sequence>MKRFLISLALPLPLALGLVACGATEPRFDAPPVAGFDTVASRYGRIEVVTVTLPVYGQGEEIHARDKTGAILPLGPLWADEPGREVTLQIARDLDAITGRLVAPEPWPFRDYPDVKVDVRLQDFYATERGTFRLAGQVFVAPEEGGPDRAKTFEIETAIPVTKPGAKPGPAQIAAARTAAVSQLSVFIAQNGLR</sequence>
<dbReference type="EMBL" id="JAGISH010000013">
    <property type="protein sequence ID" value="MBP0484524.1"/>
    <property type="molecule type" value="Genomic_DNA"/>
</dbReference>
<dbReference type="Gene3D" id="3.40.50.10610">
    <property type="entry name" value="ABC-type transport auxiliary lipoprotein component"/>
    <property type="match status" value="1"/>
</dbReference>
<organism evidence="3 4">
    <name type="scientific">Sagittula salina</name>
    <dbReference type="NCBI Taxonomy" id="2820268"/>
    <lineage>
        <taxon>Bacteria</taxon>
        <taxon>Pseudomonadati</taxon>
        <taxon>Pseudomonadota</taxon>
        <taxon>Alphaproteobacteria</taxon>
        <taxon>Rhodobacterales</taxon>
        <taxon>Roseobacteraceae</taxon>
        <taxon>Sagittula</taxon>
    </lineage>
</organism>
<dbReference type="AlphaFoldDB" id="A0A940MSD3"/>
<dbReference type="RefSeq" id="WP_209362950.1">
    <property type="nucleotide sequence ID" value="NZ_JAGISH010000013.1"/>
</dbReference>
<feature type="chain" id="PRO_5036677086" evidence="1">
    <location>
        <begin position="23"/>
        <end position="194"/>
    </location>
</feature>
<dbReference type="Proteomes" id="UP000675940">
    <property type="component" value="Unassembled WGS sequence"/>
</dbReference>
<comment type="caution">
    <text evidence="3">The sequence shown here is derived from an EMBL/GenBank/DDBJ whole genome shotgun (WGS) entry which is preliminary data.</text>
</comment>
<dbReference type="InterPro" id="IPR005586">
    <property type="entry name" value="ABC_trans_aux"/>
</dbReference>
<protein>
    <submittedName>
        <fullName evidence="3">Membrane integrity-associated transporter subunit PqiC</fullName>
    </submittedName>
</protein>
<evidence type="ECO:0000259" key="2">
    <source>
        <dbReference type="Pfam" id="PF03886"/>
    </source>
</evidence>
<dbReference type="PROSITE" id="PS51257">
    <property type="entry name" value="PROKAR_LIPOPROTEIN"/>
    <property type="match status" value="1"/>
</dbReference>
<reference evidence="3" key="1">
    <citation type="submission" date="2021-03" db="EMBL/GenBank/DDBJ databases">
        <title>Sagittula salina sp. nov. strain M10.9X isolated from the marine waste.</title>
        <authorList>
            <person name="Satari L."/>
            <person name="Molina-Menor E."/>
            <person name="Vidal-Verdu A."/>
            <person name="Pascual J."/>
            <person name="Pereto J."/>
            <person name="Porcar M."/>
        </authorList>
    </citation>
    <scope>NUCLEOTIDE SEQUENCE</scope>
    <source>
        <strain evidence="3">M10.9X</strain>
    </source>
</reference>
<proteinExistence type="predicted"/>